<dbReference type="Proteomes" id="UP000766336">
    <property type="component" value="Unassembled WGS sequence"/>
</dbReference>
<keyword evidence="1" id="KW-0812">Transmembrane</keyword>
<evidence type="ECO:0000313" key="4">
    <source>
        <dbReference type="Proteomes" id="UP000766336"/>
    </source>
</evidence>
<dbReference type="InterPro" id="IPR013423">
    <property type="entry name" value="CHP02594"/>
</dbReference>
<sequence>MSNPKWVTIALAEMGQKEIAGPASNPRILQYHAVTTLGAKSDEVAWCASFVSWVLKEAALPSVLSNGRGSARAADFATYGTKLEKPVLGAIVVFSRVGGNHVGFYMGEDKGKWLILGGNQGNQVCIERYGLEKLIAIRWPAGVPLPNAIAPLSTSGVIRGNVVTGLATVGSLGAGLVGSADTVDKARSWIAEGGWIAITFGILALVGVVWSILSRVKGRTASGETPTWDVVP</sequence>
<dbReference type="RefSeq" id="WP_213671043.1">
    <property type="nucleotide sequence ID" value="NZ_JAHCDA010000003.1"/>
</dbReference>
<keyword evidence="1" id="KW-1133">Transmembrane helix</keyword>
<proteinExistence type="predicted"/>
<dbReference type="Pfam" id="PF05257">
    <property type="entry name" value="CHAP"/>
    <property type="match status" value="1"/>
</dbReference>
<dbReference type="InterPro" id="IPR007921">
    <property type="entry name" value="CHAP_dom"/>
</dbReference>
<dbReference type="NCBIfam" id="TIGR02594">
    <property type="entry name" value="TIGR02594 family protein"/>
    <property type="match status" value="1"/>
</dbReference>
<evidence type="ECO:0000313" key="3">
    <source>
        <dbReference type="EMBL" id="MBS7812335.1"/>
    </source>
</evidence>
<protein>
    <submittedName>
        <fullName evidence="3">TIGR02594 family protein</fullName>
    </submittedName>
</protein>
<organism evidence="3 4">
    <name type="scientific">Roseococcus pinisoli</name>
    <dbReference type="NCBI Taxonomy" id="2835040"/>
    <lineage>
        <taxon>Bacteria</taxon>
        <taxon>Pseudomonadati</taxon>
        <taxon>Pseudomonadota</taxon>
        <taxon>Alphaproteobacteria</taxon>
        <taxon>Acetobacterales</taxon>
        <taxon>Roseomonadaceae</taxon>
        <taxon>Roseococcus</taxon>
    </lineage>
</organism>
<keyword evidence="1" id="KW-0472">Membrane</keyword>
<reference evidence="3 4" key="1">
    <citation type="submission" date="2021-05" db="EMBL/GenBank/DDBJ databases">
        <title>Roseococcus sp. XZZS9, whole genome shotgun sequencing project.</title>
        <authorList>
            <person name="Zhao G."/>
            <person name="Shen L."/>
        </authorList>
    </citation>
    <scope>NUCLEOTIDE SEQUENCE [LARGE SCALE GENOMIC DNA]</scope>
    <source>
        <strain evidence="3 4">XZZS9</strain>
    </source>
</reference>
<evidence type="ECO:0000256" key="1">
    <source>
        <dbReference type="SAM" id="Phobius"/>
    </source>
</evidence>
<feature type="domain" description="Peptidase C51" evidence="2">
    <location>
        <begin position="41"/>
        <end position="119"/>
    </location>
</feature>
<feature type="transmembrane region" description="Helical" evidence="1">
    <location>
        <begin position="194"/>
        <end position="213"/>
    </location>
</feature>
<gene>
    <name evidence="3" type="ORF">KHU32_15400</name>
</gene>
<keyword evidence="4" id="KW-1185">Reference proteome</keyword>
<comment type="caution">
    <text evidence="3">The sequence shown here is derived from an EMBL/GenBank/DDBJ whole genome shotgun (WGS) entry which is preliminary data.</text>
</comment>
<accession>A0ABS5QF61</accession>
<dbReference type="EMBL" id="JAHCDA010000003">
    <property type="protein sequence ID" value="MBS7812335.1"/>
    <property type="molecule type" value="Genomic_DNA"/>
</dbReference>
<evidence type="ECO:0000259" key="2">
    <source>
        <dbReference type="Pfam" id="PF05257"/>
    </source>
</evidence>
<name>A0ABS5QF61_9PROT</name>